<evidence type="ECO:0000313" key="2">
    <source>
        <dbReference type="EMBL" id="KAF2820756.1"/>
    </source>
</evidence>
<feature type="domain" description="DUF7587" evidence="1">
    <location>
        <begin position="54"/>
        <end position="194"/>
    </location>
</feature>
<keyword evidence="3" id="KW-1185">Reference proteome</keyword>
<reference evidence="2" key="1">
    <citation type="journal article" date="2020" name="Stud. Mycol.">
        <title>101 Dothideomycetes genomes: a test case for predicting lifestyles and emergence of pathogens.</title>
        <authorList>
            <person name="Haridas S."/>
            <person name="Albert R."/>
            <person name="Binder M."/>
            <person name="Bloem J."/>
            <person name="Labutti K."/>
            <person name="Salamov A."/>
            <person name="Andreopoulos B."/>
            <person name="Baker S."/>
            <person name="Barry K."/>
            <person name="Bills G."/>
            <person name="Bluhm B."/>
            <person name="Cannon C."/>
            <person name="Castanera R."/>
            <person name="Culley D."/>
            <person name="Daum C."/>
            <person name="Ezra D."/>
            <person name="Gonzalez J."/>
            <person name="Henrissat B."/>
            <person name="Kuo A."/>
            <person name="Liang C."/>
            <person name="Lipzen A."/>
            <person name="Lutzoni F."/>
            <person name="Magnuson J."/>
            <person name="Mondo S."/>
            <person name="Nolan M."/>
            <person name="Ohm R."/>
            <person name="Pangilinan J."/>
            <person name="Park H.-J."/>
            <person name="Ramirez L."/>
            <person name="Alfaro M."/>
            <person name="Sun H."/>
            <person name="Tritt A."/>
            <person name="Yoshinaga Y."/>
            <person name="Zwiers L.-H."/>
            <person name="Turgeon B."/>
            <person name="Goodwin S."/>
            <person name="Spatafora J."/>
            <person name="Crous P."/>
            <person name="Grigoriev I."/>
        </authorList>
    </citation>
    <scope>NUCLEOTIDE SEQUENCE</scope>
    <source>
        <strain evidence="2">CBS 113818</strain>
    </source>
</reference>
<dbReference type="Proteomes" id="UP000799424">
    <property type="component" value="Unassembled WGS sequence"/>
</dbReference>
<dbReference type="Pfam" id="PF24494">
    <property type="entry name" value="DUF7587"/>
    <property type="match status" value="1"/>
</dbReference>
<gene>
    <name evidence="2" type="ORF">CC86DRAFT_471299</name>
</gene>
<dbReference type="PANTHER" id="PTHR10622:SF11">
    <property type="entry name" value="HET-DOMAIN-CONTAINING PROTEIN"/>
    <property type="match status" value="1"/>
</dbReference>
<dbReference type="AlphaFoldDB" id="A0A6A6ZIE7"/>
<proteinExistence type="predicted"/>
<dbReference type="InterPro" id="IPR056009">
    <property type="entry name" value="DUF7587"/>
</dbReference>
<evidence type="ECO:0000259" key="1">
    <source>
        <dbReference type="Pfam" id="PF24494"/>
    </source>
</evidence>
<dbReference type="OrthoDB" id="3483554at2759"/>
<sequence>MDPLLQADNDRLRILTRRKVSQLLGDDIINPFIHSEEQRHPWSVNKSQELDCPLLRIWDINSGSQPDEDNCMLSRSPNQPLDTEQVRKDSLAIHLYHKNRTPTPYISFTKSASAIKDLATLRMSRRRGVQTLTVIDPAARLRSGLPILDVAAEMEHYCIPDPYMRGSKYYIDHYVCLWKVTAEETVCHYEWEELAKTTNWYDEVIIPAFRRFSGRRRPESAPTRASAFDMSAMMEGLPIASKSITLDIEFIEDSDRSFEHDYLDFDNSTDSDDEVEEANQNDDIIKSIEGACVMRLLKCRLGDDGFELTTLDDNHALPYAILLHTWTADQEVTYKELLKGTGILKSGYAKLRFCGERAAADGLEYF</sequence>
<dbReference type="EMBL" id="MU006240">
    <property type="protein sequence ID" value="KAF2820756.1"/>
    <property type="molecule type" value="Genomic_DNA"/>
</dbReference>
<accession>A0A6A6ZIE7</accession>
<name>A0A6A6ZIE7_9PLEO</name>
<evidence type="ECO:0000313" key="3">
    <source>
        <dbReference type="Proteomes" id="UP000799424"/>
    </source>
</evidence>
<protein>
    <recommendedName>
        <fullName evidence="1">DUF7587 domain-containing protein</fullName>
    </recommendedName>
</protein>
<dbReference type="PANTHER" id="PTHR10622">
    <property type="entry name" value="HET DOMAIN-CONTAINING PROTEIN"/>
    <property type="match status" value="1"/>
</dbReference>
<organism evidence="2 3">
    <name type="scientific">Ophiobolus disseminans</name>
    <dbReference type="NCBI Taxonomy" id="1469910"/>
    <lineage>
        <taxon>Eukaryota</taxon>
        <taxon>Fungi</taxon>
        <taxon>Dikarya</taxon>
        <taxon>Ascomycota</taxon>
        <taxon>Pezizomycotina</taxon>
        <taxon>Dothideomycetes</taxon>
        <taxon>Pleosporomycetidae</taxon>
        <taxon>Pleosporales</taxon>
        <taxon>Pleosporineae</taxon>
        <taxon>Phaeosphaeriaceae</taxon>
        <taxon>Ophiobolus</taxon>
    </lineage>
</organism>